<accession>A0AAV3UPV6</accession>
<dbReference type="EMBL" id="BAABKX010000022">
    <property type="protein sequence ID" value="GAA5062469.1"/>
    <property type="molecule type" value="Genomic_DNA"/>
</dbReference>
<gene>
    <name evidence="2" type="ORF">GCM10025751_49900</name>
</gene>
<evidence type="ECO:0000313" key="2">
    <source>
        <dbReference type="EMBL" id="GAA5062469.1"/>
    </source>
</evidence>
<feature type="domain" description="Halobacterial output" evidence="1">
    <location>
        <begin position="19"/>
        <end position="89"/>
    </location>
</feature>
<dbReference type="InterPro" id="IPR040624">
    <property type="entry name" value="HalOD1"/>
</dbReference>
<dbReference type="GeneID" id="91975928"/>
<dbReference type="Proteomes" id="UP001501729">
    <property type="component" value="Unassembled WGS sequence"/>
</dbReference>
<reference evidence="2 3" key="1">
    <citation type="journal article" date="2019" name="Int. J. Syst. Evol. Microbiol.">
        <title>The Global Catalogue of Microorganisms (GCM) 10K type strain sequencing project: providing services to taxonomists for standard genome sequencing and annotation.</title>
        <authorList>
            <consortium name="The Broad Institute Genomics Platform"/>
            <consortium name="The Broad Institute Genome Sequencing Center for Infectious Disease"/>
            <person name="Wu L."/>
            <person name="Ma J."/>
        </authorList>
    </citation>
    <scope>NUCLEOTIDE SEQUENCE [LARGE SCALE GENOMIC DNA]</scope>
    <source>
        <strain evidence="2 3">JCM 17504</strain>
    </source>
</reference>
<evidence type="ECO:0000313" key="3">
    <source>
        <dbReference type="Proteomes" id="UP001501729"/>
    </source>
</evidence>
<dbReference type="AlphaFoldDB" id="A0AAV3UPV6"/>
<dbReference type="RefSeq" id="WP_227777973.1">
    <property type="nucleotide sequence ID" value="NZ_BAABKX010000022.1"/>
</dbReference>
<sequence length="93" mass="10026">MTETTTNATADTCCTDTATSLGVKVRNAIAARTDTITDCEPLYNTIDPDALNAVFNSTSSPTERRGKVTFDYCGYHVTVLSDRTIELTPIDDG</sequence>
<proteinExistence type="predicted"/>
<protein>
    <recommendedName>
        <fullName evidence="1">Halobacterial output domain-containing protein</fullName>
    </recommendedName>
</protein>
<keyword evidence="3" id="KW-1185">Reference proteome</keyword>
<dbReference type="Pfam" id="PF18545">
    <property type="entry name" value="HalOD1"/>
    <property type="match status" value="1"/>
</dbReference>
<name>A0AAV3UPV6_9EURY</name>
<comment type="caution">
    <text evidence="2">The sequence shown here is derived from an EMBL/GenBank/DDBJ whole genome shotgun (WGS) entry which is preliminary data.</text>
</comment>
<evidence type="ECO:0000259" key="1">
    <source>
        <dbReference type="Pfam" id="PF18545"/>
    </source>
</evidence>
<organism evidence="2 3">
    <name type="scientific">Haladaptatus pallidirubidus</name>
    <dbReference type="NCBI Taxonomy" id="1008152"/>
    <lineage>
        <taxon>Archaea</taxon>
        <taxon>Methanobacteriati</taxon>
        <taxon>Methanobacteriota</taxon>
        <taxon>Stenosarchaea group</taxon>
        <taxon>Halobacteria</taxon>
        <taxon>Halobacteriales</taxon>
        <taxon>Haladaptataceae</taxon>
        <taxon>Haladaptatus</taxon>
    </lineage>
</organism>